<proteinExistence type="predicted"/>
<dbReference type="GO" id="GO:0005524">
    <property type="term" value="F:ATP binding"/>
    <property type="evidence" value="ECO:0007669"/>
    <property type="project" value="InterPro"/>
</dbReference>
<dbReference type="PANTHER" id="PTHR37171">
    <property type="entry name" value="SERINE/THREONINE-PROTEIN KINASE YRZF-RELATED"/>
    <property type="match status" value="1"/>
</dbReference>
<accession>A0A835XID5</accession>
<dbReference type="PROSITE" id="PS50011">
    <property type="entry name" value="PROTEIN_KINASE_DOM"/>
    <property type="match status" value="1"/>
</dbReference>
<evidence type="ECO:0000256" key="1">
    <source>
        <dbReference type="SAM" id="MobiDB-lite"/>
    </source>
</evidence>
<feature type="compositionally biased region" description="Low complexity" evidence="1">
    <location>
        <begin position="102"/>
        <end position="119"/>
    </location>
</feature>
<dbReference type="InterPro" id="IPR052396">
    <property type="entry name" value="Meiotic_Drive_Suppr_Kinase"/>
</dbReference>
<dbReference type="GO" id="GO:0004672">
    <property type="term" value="F:protein kinase activity"/>
    <property type="evidence" value="ECO:0007669"/>
    <property type="project" value="InterPro"/>
</dbReference>
<sequence length="500" mass="52340">MVLGEAGHRRKAVASLALGFSREVQRPWCGVEADDVTGRESAAQLHGLIFIRLCQDGIEPLAQAHANLLGLEGSPKWRIEPPSTFASATLRDSSARELPAPSADGADGASADTGSSDSGGRQRTAALALVDQLGQPLVIGKVERVSVLWQGGQAVDLLSGSGARVHASVKQIYTFLKTCGCCYGFITCWNAFWLVHVPLEGDVIHLSNPIRADCAGPLTVLRALAWLQHQALLRHASPMQRPRAAPSGKDDRASGQSTGDSPAGESGAGVGSRSGRAGGSVVRRRSRRDASPPVAEPGHVVLRFGSEAGQGRDGVVFRGTCDGAPAIIKVYTVLGNQFEAYGREVRAYQALASLQGDVVPQVLAHGTLRQVMRFLALREVPGARPLSELDESERCAPAVRGAALRALDAAYAACGGFLHGDVRLSNLLRVPAGEGGGQGQVEVGEQGEGEGVEGEGGARVMLLDFGGSRLDGAEEERAEERQALEQLLTPAGGGRGAWDA</sequence>
<feature type="domain" description="Protein kinase" evidence="2">
    <location>
        <begin position="302"/>
        <end position="500"/>
    </location>
</feature>
<keyword evidence="4" id="KW-1185">Reference proteome</keyword>
<dbReference type="Proteomes" id="UP000612055">
    <property type="component" value="Unassembled WGS sequence"/>
</dbReference>
<protein>
    <recommendedName>
        <fullName evidence="2">Protein kinase domain-containing protein</fullName>
    </recommendedName>
</protein>
<evidence type="ECO:0000313" key="4">
    <source>
        <dbReference type="Proteomes" id="UP000612055"/>
    </source>
</evidence>
<evidence type="ECO:0000313" key="3">
    <source>
        <dbReference type="EMBL" id="KAG2483682.1"/>
    </source>
</evidence>
<gene>
    <name evidence="3" type="ORF">HYH03_017485</name>
</gene>
<dbReference type="InterPro" id="IPR011009">
    <property type="entry name" value="Kinase-like_dom_sf"/>
</dbReference>
<dbReference type="OrthoDB" id="552014at2759"/>
<feature type="compositionally biased region" description="Gly residues" evidence="1">
    <location>
        <begin position="266"/>
        <end position="278"/>
    </location>
</feature>
<comment type="caution">
    <text evidence="3">The sequence shown here is derived from an EMBL/GenBank/DDBJ whole genome shotgun (WGS) entry which is preliminary data.</text>
</comment>
<organism evidence="3 4">
    <name type="scientific">Edaphochlamys debaryana</name>
    <dbReference type="NCBI Taxonomy" id="47281"/>
    <lineage>
        <taxon>Eukaryota</taxon>
        <taxon>Viridiplantae</taxon>
        <taxon>Chlorophyta</taxon>
        <taxon>core chlorophytes</taxon>
        <taxon>Chlorophyceae</taxon>
        <taxon>CS clade</taxon>
        <taxon>Chlamydomonadales</taxon>
        <taxon>Chlamydomonadales incertae sedis</taxon>
        <taxon>Edaphochlamys</taxon>
    </lineage>
</organism>
<feature type="region of interest" description="Disordered" evidence="1">
    <location>
        <begin position="237"/>
        <end position="298"/>
    </location>
</feature>
<feature type="region of interest" description="Disordered" evidence="1">
    <location>
        <begin position="435"/>
        <end position="455"/>
    </location>
</feature>
<dbReference type="InterPro" id="IPR000719">
    <property type="entry name" value="Prot_kinase_dom"/>
</dbReference>
<dbReference type="PANTHER" id="PTHR37171:SF1">
    <property type="entry name" value="SERINE_THREONINE-PROTEIN KINASE YRZF-RELATED"/>
    <property type="match status" value="1"/>
</dbReference>
<name>A0A835XID5_9CHLO</name>
<reference evidence="3" key="1">
    <citation type="journal article" date="2020" name="bioRxiv">
        <title>Comparative genomics of Chlamydomonas.</title>
        <authorList>
            <person name="Craig R.J."/>
            <person name="Hasan A.R."/>
            <person name="Ness R.W."/>
            <person name="Keightley P.D."/>
        </authorList>
    </citation>
    <scope>NUCLEOTIDE SEQUENCE</scope>
    <source>
        <strain evidence="3">CCAP 11/70</strain>
    </source>
</reference>
<dbReference type="SUPFAM" id="SSF56112">
    <property type="entry name" value="Protein kinase-like (PK-like)"/>
    <property type="match status" value="1"/>
</dbReference>
<evidence type="ECO:0000259" key="2">
    <source>
        <dbReference type="PROSITE" id="PS50011"/>
    </source>
</evidence>
<feature type="region of interest" description="Disordered" evidence="1">
    <location>
        <begin position="90"/>
        <end position="120"/>
    </location>
</feature>
<dbReference type="EMBL" id="JAEHOE010000169">
    <property type="protein sequence ID" value="KAG2483682.1"/>
    <property type="molecule type" value="Genomic_DNA"/>
</dbReference>
<dbReference type="AlphaFoldDB" id="A0A835XID5"/>